<feature type="compositionally biased region" description="Low complexity" evidence="1">
    <location>
        <begin position="453"/>
        <end position="468"/>
    </location>
</feature>
<dbReference type="EMBL" id="JADAQX010000029">
    <property type="protein sequence ID" value="KAF8822709.1"/>
    <property type="molecule type" value="Genomic_DNA"/>
</dbReference>
<keyword evidence="3" id="KW-1185">Reference proteome</keyword>
<dbReference type="PANTHER" id="PTHR12507">
    <property type="entry name" value="REDUCED GROWTH PHENOTYPE 1 RGP1, YEAST -RELATED"/>
    <property type="match status" value="1"/>
</dbReference>
<comment type="caution">
    <text evidence="2">The sequence shown here is derived from an EMBL/GenBank/DDBJ whole genome shotgun (WGS) entry which is preliminary data.</text>
</comment>
<evidence type="ECO:0000313" key="3">
    <source>
        <dbReference type="Proteomes" id="UP000823046"/>
    </source>
</evidence>
<reference evidence="2 3" key="1">
    <citation type="journal article" date="2020" name="bioRxiv">
        <title>Metabolic contributions of an alphaproteobacterial endosymbiont in the apicomplexan Cardiosporidium cionae.</title>
        <authorList>
            <person name="Hunter E.S."/>
            <person name="Paight C.J."/>
            <person name="Lane C.E."/>
        </authorList>
    </citation>
    <scope>NUCLEOTIDE SEQUENCE [LARGE SCALE GENOMIC DNA]</scope>
    <source>
        <strain evidence="2">ESH_2018</strain>
    </source>
</reference>
<name>A0ABQ7JFI4_9APIC</name>
<sequence>MTNAVTDNFTFGEAPSSISHAESFKTTEPLLILTLHQDKPTIFSGDVYRGSLELSAFLGTSRSQEADREDSFCEKKKEQPQAVVLDSILIQLYGLAHSPAILHYSEPVQNHEGDDILKDFQRSLGDTQLEVGFELMVPPFLPPTFQGESTRYSYNLCLVVNKRIMDKSKPFGSFVTHPVRFRLPVHLMGPKNIELPLLPTLSPTILPLMPLEKTRLPCNDVNSLADEEISKSENRWQVLPKALENWLDERNEKEKRYLPNILFDFQPRSWKGGSYTQQTSMLSDVSPSTVFTATEKQSHLTLHQRFLEIWESTLGIRQFGPPFIESRMRSSIAPYKLSKVKAQVDDTTESNQSETNDEILLKIFESDSSSADGSVADALDEVESGGMPPNLSYDMIGDALTSPHAFEGPAQRGKPARNATTLSETSFIASPNYLVPPRIAYPANRTESIEFTSPPSNRSPSSLSESLFPLEGGERDVEAFSNHGDSFDISSRKFLLGASSDSGDAVPPSSARQDDTGESISVESSHDKYFSEYPDSLVTPTKSISEKDLLQSSAIQQQQDSKNKTVAGSNYRRSNRKSSYRERDDECATFDLDDEVVFLLKREKYRIFLKEKKLAVIEIVGRYSVLLESFCVAAGSFLHTSLDFSEAAVHLCEVHVFLLRIEKPFLAKRPVDSITSNVDTTNGLSESDYKNRTKVMWKHRECVLQQKNASIVIHIPTNICRSFQTDIVDVSYELLFRFYCIENEAVANTPQALNFEAQTIVELPWQKQLFVLIPPPSLTATPFFDGLSENTIQLYETSDLNEDNAIPLLSETAIQKHSLFAPLRSVLDSHCYNAYSIIGNMAFIGEARTRMERTAFI</sequence>
<evidence type="ECO:0000256" key="1">
    <source>
        <dbReference type="SAM" id="MobiDB-lite"/>
    </source>
</evidence>
<feature type="region of interest" description="Disordered" evidence="1">
    <location>
        <begin position="448"/>
        <end position="468"/>
    </location>
</feature>
<dbReference type="Proteomes" id="UP000823046">
    <property type="component" value="Unassembled WGS sequence"/>
</dbReference>
<organism evidence="2 3">
    <name type="scientific">Cardiosporidium cionae</name>
    <dbReference type="NCBI Taxonomy" id="476202"/>
    <lineage>
        <taxon>Eukaryota</taxon>
        <taxon>Sar</taxon>
        <taxon>Alveolata</taxon>
        <taxon>Apicomplexa</taxon>
        <taxon>Aconoidasida</taxon>
        <taxon>Nephromycida</taxon>
        <taxon>Cardiosporidium</taxon>
    </lineage>
</organism>
<gene>
    <name evidence="2" type="ORF">IE077_002945</name>
</gene>
<feature type="region of interest" description="Disordered" evidence="1">
    <location>
        <begin position="550"/>
        <end position="579"/>
    </location>
</feature>
<protein>
    <submittedName>
        <fullName evidence="2">Uncharacterized protein</fullName>
    </submittedName>
</protein>
<proteinExistence type="predicted"/>
<feature type="region of interest" description="Disordered" evidence="1">
    <location>
        <begin position="498"/>
        <end position="525"/>
    </location>
</feature>
<evidence type="ECO:0000313" key="2">
    <source>
        <dbReference type="EMBL" id="KAF8822709.1"/>
    </source>
</evidence>
<feature type="compositionally biased region" description="Polar residues" evidence="1">
    <location>
        <begin position="550"/>
        <end position="568"/>
    </location>
</feature>
<accession>A0ABQ7JFI4</accession>
<dbReference type="InterPro" id="IPR014848">
    <property type="entry name" value="Rgp1"/>
</dbReference>